<accession>A0A1L7XQN5</accession>
<keyword evidence="2" id="KW-0472">Membrane</keyword>
<feature type="region of interest" description="Disordered" evidence="1">
    <location>
        <begin position="548"/>
        <end position="579"/>
    </location>
</feature>
<proteinExistence type="predicted"/>
<evidence type="ECO:0000256" key="2">
    <source>
        <dbReference type="SAM" id="Phobius"/>
    </source>
</evidence>
<dbReference type="OrthoDB" id="294541at2759"/>
<feature type="transmembrane region" description="Helical" evidence="2">
    <location>
        <begin position="148"/>
        <end position="167"/>
    </location>
</feature>
<dbReference type="EMBL" id="FJOG01000042">
    <property type="protein sequence ID" value="CZR67268.1"/>
    <property type="molecule type" value="Genomic_DNA"/>
</dbReference>
<dbReference type="PANTHER" id="PTHR16189">
    <property type="entry name" value="TRANSMEMBRANE PROTEIN 104-RELATED"/>
    <property type="match status" value="1"/>
</dbReference>
<name>A0A1L7XQN5_9HELO</name>
<dbReference type="AlphaFoldDB" id="A0A1L7XQN5"/>
<keyword evidence="4" id="KW-1185">Reference proteome</keyword>
<feature type="compositionally biased region" description="Low complexity" evidence="1">
    <location>
        <begin position="559"/>
        <end position="571"/>
    </location>
</feature>
<feature type="compositionally biased region" description="Basic and acidic residues" evidence="1">
    <location>
        <begin position="462"/>
        <end position="471"/>
    </location>
</feature>
<feature type="transmembrane region" description="Helical" evidence="2">
    <location>
        <begin position="6"/>
        <end position="24"/>
    </location>
</feature>
<feature type="transmembrane region" description="Helical" evidence="2">
    <location>
        <begin position="217"/>
        <end position="236"/>
    </location>
</feature>
<evidence type="ECO:0008006" key="5">
    <source>
        <dbReference type="Google" id="ProtNLM"/>
    </source>
</evidence>
<keyword evidence="2" id="KW-0812">Transmembrane</keyword>
<feature type="transmembrane region" description="Helical" evidence="2">
    <location>
        <begin position="90"/>
        <end position="110"/>
    </location>
</feature>
<protein>
    <recommendedName>
        <fullName evidence="5">Amino acid transporter transmembrane domain-containing protein</fullName>
    </recommendedName>
</protein>
<dbReference type="PANTHER" id="PTHR16189:SF3">
    <property type="entry name" value="AMINO ACID TRANSPORTER TRANSMEMBRANE DOMAIN-CONTAINING PROTEIN"/>
    <property type="match status" value="1"/>
</dbReference>
<sequence>MAAQEIGFYGGMALLISSITGPGLTTIPLLYQQAGWLTPTIAFVLFGALAGVVSLFLVETMSAIHGNERFQARVEFSTVAHLYLGDRIHILMQVLLFCALQSINVSSIIISEQTMDSLLIRLFHKTCALSFTHGWVCVSEISPSGSPFDSYVLFSLGYIIAAAMVLPLSMMSLVQNIKFQLISVAALFFVMIVWIFLFADHGLDREIPTVGNNQSALFGFVLSNFAFITTVPSFINELSRRVSIHKSIVYPIIICVALYIVIGLTGAASFQIKSTSDILATLSTADQNKILIILVNIVFPISVLVTIVIRYNLVRGNICSNKWATVWASLVPWAIIIPFQTKGWLVLVMNWSSLIFGSSTNFIIPLVLYLSSKTHTASTVDTSGGDIFVLHRENSTASARSAPGSFASVRRSLALEGVPHLITTPADEENSVTIYEPSAPPPVVATSPVANRRNSTSYQETSSKKSDKGNDIADMSQDTSASGLDPSSIPLRVVYSPTVSRNPSIGRRSHDGRPSNVSNSEATGESTEEVLLPTQILPTAQSLEAPALSEGQVLRRRSSTATRNNSSTSHRPLSAAEGLSFQERAQEDITTHTVFKAFTKRKWLRGTLIAKASLAIVTCCVLGNLIYT</sequence>
<evidence type="ECO:0000256" key="1">
    <source>
        <dbReference type="SAM" id="MobiDB-lite"/>
    </source>
</evidence>
<reference evidence="3 4" key="1">
    <citation type="submission" date="2016-03" db="EMBL/GenBank/DDBJ databases">
        <authorList>
            <person name="Ploux O."/>
        </authorList>
    </citation>
    <scope>NUCLEOTIDE SEQUENCE [LARGE SCALE GENOMIC DNA]</scope>
    <source>
        <strain evidence="3 4">UAMH 11012</strain>
    </source>
</reference>
<feature type="transmembrane region" description="Helical" evidence="2">
    <location>
        <begin position="608"/>
        <end position="627"/>
    </location>
</feature>
<organism evidence="3 4">
    <name type="scientific">Phialocephala subalpina</name>
    <dbReference type="NCBI Taxonomy" id="576137"/>
    <lineage>
        <taxon>Eukaryota</taxon>
        <taxon>Fungi</taxon>
        <taxon>Dikarya</taxon>
        <taxon>Ascomycota</taxon>
        <taxon>Pezizomycotina</taxon>
        <taxon>Leotiomycetes</taxon>
        <taxon>Helotiales</taxon>
        <taxon>Mollisiaceae</taxon>
        <taxon>Phialocephala</taxon>
        <taxon>Phialocephala fortinii species complex</taxon>
    </lineage>
</organism>
<evidence type="ECO:0000313" key="3">
    <source>
        <dbReference type="EMBL" id="CZR67268.1"/>
    </source>
</evidence>
<feature type="transmembrane region" description="Helical" evidence="2">
    <location>
        <begin position="179"/>
        <end position="197"/>
    </location>
</feature>
<feature type="transmembrane region" description="Helical" evidence="2">
    <location>
        <begin position="323"/>
        <end position="339"/>
    </location>
</feature>
<feature type="transmembrane region" description="Helical" evidence="2">
    <location>
        <begin position="290"/>
        <end position="311"/>
    </location>
</feature>
<dbReference type="STRING" id="576137.A0A1L7XQN5"/>
<gene>
    <name evidence="3" type="ORF">PAC_17167</name>
</gene>
<feature type="region of interest" description="Disordered" evidence="1">
    <location>
        <begin position="428"/>
        <end position="529"/>
    </location>
</feature>
<dbReference type="Proteomes" id="UP000184330">
    <property type="component" value="Unassembled WGS sequence"/>
</dbReference>
<feature type="compositionally biased region" description="Polar residues" evidence="1">
    <location>
        <begin position="515"/>
        <end position="525"/>
    </location>
</feature>
<keyword evidence="2" id="KW-1133">Transmembrane helix</keyword>
<feature type="compositionally biased region" description="Polar residues" evidence="1">
    <location>
        <begin position="452"/>
        <end position="461"/>
    </location>
</feature>
<feature type="transmembrane region" description="Helical" evidence="2">
    <location>
        <begin position="248"/>
        <end position="270"/>
    </location>
</feature>
<feature type="transmembrane region" description="Helical" evidence="2">
    <location>
        <begin position="36"/>
        <end position="58"/>
    </location>
</feature>
<evidence type="ECO:0000313" key="4">
    <source>
        <dbReference type="Proteomes" id="UP000184330"/>
    </source>
</evidence>
<feature type="transmembrane region" description="Helical" evidence="2">
    <location>
        <begin position="351"/>
        <end position="370"/>
    </location>
</feature>